<reference evidence="3" key="1">
    <citation type="submission" date="2016-10" db="EMBL/GenBank/DDBJ databases">
        <authorList>
            <person name="Wegmann U."/>
        </authorList>
    </citation>
    <scope>NUCLEOTIDE SEQUENCE [LARGE SCALE GENOMIC DNA]</scope>
</reference>
<evidence type="ECO:0000313" key="3">
    <source>
        <dbReference type="Proteomes" id="UP000186323"/>
    </source>
</evidence>
<feature type="chain" id="PRO_5013312514" description="Lipoprotein" evidence="1">
    <location>
        <begin position="26"/>
        <end position="150"/>
    </location>
</feature>
<accession>A0A1K1LFR1</accession>
<dbReference type="AlphaFoldDB" id="A0A1K1LFR1"/>
<dbReference type="RefSeq" id="WP_072335437.1">
    <property type="nucleotide sequence ID" value="NZ_CALUWT010000030.1"/>
</dbReference>
<dbReference type="KEGG" id="dpg:DESPIGER_1705"/>
<dbReference type="Proteomes" id="UP000186323">
    <property type="component" value="Chromosome I"/>
</dbReference>
<organism evidence="2 3">
    <name type="scientific">Desulfovibrio piger</name>
    <dbReference type="NCBI Taxonomy" id="901"/>
    <lineage>
        <taxon>Bacteria</taxon>
        <taxon>Pseudomonadati</taxon>
        <taxon>Thermodesulfobacteriota</taxon>
        <taxon>Desulfovibrionia</taxon>
        <taxon>Desulfovibrionales</taxon>
        <taxon>Desulfovibrionaceae</taxon>
        <taxon>Desulfovibrio</taxon>
    </lineage>
</organism>
<evidence type="ECO:0000313" key="2">
    <source>
        <dbReference type="EMBL" id="SFV73541.1"/>
    </source>
</evidence>
<gene>
    <name evidence="2" type="ORF">DESPIGER_1705</name>
</gene>
<feature type="signal peptide" evidence="1">
    <location>
        <begin position="1"/>
        <end position="25"/>
    </location>
</feature>
<dbReference type="PROSITE" id="PS51257">
    <property type="entry name" value="PROKAR_LIPOPROTEIN"/>
    <property type="match status" value="1"/>
</dbReference>
<keyword evidence="1" id="KW-0732">Signal</keyword>
<sequence>MRKRFSGKNLYRAPLLLGATLMLSACGLWQDSSEPPAQPETPPDMQVEVKLRSLHRCSRISPEMVVTNVPRGTDYFDVRLLENEPQERLMGGGSWENDGTGIIPEGALTRVYTGPCPPAGQSRQYTYVISAMSHKDKQPLSVRVYPFVQE</sequence>
<evidence type="ECO:0008006" key="4">
    <source>
        <dbReference type="Google" id="ProtNLM"/>
    </source>
</evidence>
<evidence type="ECO:0000256" key="1">
    <source>
        <dbReference type="SAM" id="SignalP"/>
    </source>
</evidence>
<keyword evidence="3" id="KW-1185">Reference proteome</keyword>
<protein>
    <recommendedName>
        <fullName evidence="4">Lipoprotein</fullName>
    </recommendedName>
</protein>
<name>A0A1K1LFR1_9BACT</name>
<proteinExistence type="predicted"/>
<dbReference type="OrthoDB" id="5458698at2"/>
<dbReference type="EMBL" id="LT630450">
    <property type="protein sequence ID" value="SFV73541.1"/>
    <property type="molecule type" value="Genomic_DNA"/>
</dbReference>